<dbReference type="CDD" id="cd00540">
    <property type="entry name" value="AAG"/>
    <property type="match status" value="1"/>
</dbReference>
<sequence>MKKLPRSFYAGNTLDVAKGLLGKVLVHRHHGFQLKGKIVEVEAYIGAIDKAAHSYNNRRTERTEVMFGPPGYAYVYMIYGMYHCMNVVTGREGEGSAVLIRALEPVEGIDQMAWNRYGKPLEILKRSQKINLTNGPGKLCRAMGITKDNYGDDLLGDQLFIEESDVKETFEIGVSKRINIDYAEEAREFEWRFFIQGNPYLSKG</sequence>
<evidence type="ECO:0000256" key="1">
    <source>
        <dbReference type="ARBA" id="ARBA00009232"/>
    </source>
</evidence>
<dbReference type="RefSeq" id="WP_068556330.1">
    <property type="nucleotide sequence ID" value="NZ_LOEE01000034.1"/>
</dbReference>
<accession>A0A140L4K2</accession>
<comment type="similarity">
    <text evidence="1 5">Belongs to the DNA glycosylase MPG family.</text>
</comment>
<dbReference type="HAMAP" id="MF_00527">
    <property type="entry name" value="3MGH"/>
    <property type="match status" value="1"/>
</dbReference>
<name>A0A140L4K2_9FIRM</name>
<comment type="caution">
    <text evidence="6">The sequence shown here is derived from an EMBL/GenBank/DDBJ whole genome shotgun (WGS) entry which is preliminary data.</text>
</comment>
<keyword evidence="4 5" id="KW-0234">DNA repair</keyword>
<dbReference type="InterPro" id="IPR036995">
    <property type="entry name" value="MPG_sf"/>
</dbReference>
<keyword evidence="7" id="KW-1185">Reference proteome</keyword>
<dbReference type="PANTHER" id="PTHR10429">
    <property type="entry name" value="DNA-3-METHYLADENINE GLYCOSYLASE"/>
    <property type="match status" value="1"/>
</dbReference>
<dbReference type="GO" id="GO:0003905">
    <property type="term" value="F:alkylbase DNA N-glycosylase activity"/>
    <property type="evidence" value="ECO:0007669"/>
    <property type="project" value="InterPro"/>
</dbReference>
<evidence type="ECO:0000256" key="2">
    <source>
        <dbReference type="ARBA" id="ARBA00022763"/>
    </source>
</evidence>
<evidence type="ECO:0000256" key="5">
    <source>
        <dbReference type="HAMAP-Rule" id="MF_00527"/>
    </source>
</evidence>
<keyword evidence="3 5" id="KW-0378">Hydrolase</keyword>
<protein>
    <recommendedName>
        <fullName evidence="5">Putative 3-methyladenine DNA glycosylase</fullName>
        <ecNumber evidence="5">3.2.2.-</ecNumber>
    </recommendedName>
</protein>
<organism evidence="6 7">
    <name type="scientific">Thermotalea metallivorans</name>
    <dbReference type="NCBI Taxonomy" id="520762"/>
    <lineage>
        <taxon>Bacteria</taxon>
        <taxon>Bacillati</taxon>
        <taxon>Bacillota</taxon>
        <taxon>Clostridia</taxon>
        <taxon>Peptostreptococcales</taxon>
        <taxon>Thermotaleaceae</taxon>
        <taxon>Thermotalea</taxon>
    </lineage>
</organism>
<dbReference type="EC" id="3.2.2.-" evidence="5"/>
<gene>
    <name evidence="6" type="ORF">AN619_17410</name>
</gene>
<proteinExistence type="inferred from homology"/>
<evidence type="ECO:0000313" key="7">
    <source>
        <dbReference type="Proteomes" id="UP000070456"/>
    </source>
</evidence>
<dbReference type="STRING" id="520762.AN619_17410"/>
<dbReference type="PANTHER" id="PTHR10429:SF0">
    <property type="entry name" value="DNA-3-METHYLADENINE GLYCOSYLASE"/>
    <property type="match status" value="1"/>
</dbReference>
<dbReference type="InterPro" id="IPR011034">
    <property type="entry name" value="Formyl_transferase-like_C_sf"/>
</dbReference>
<evidence type="ECO:0000256" key="3">
    <source>
        <dbReference type="ARBA" id="ARBA00022801"/>
    </source>
</evidence>
<dbReference type="EMBL" id="LOEE01000034">
    <property type="protein sequence ID" value="KXG75477.1"/>
    <property type="molecule type" value="Genomic_DNA"/>
</dbReference>
<dbReference type="NCBIfam" id="NF002001">
    <property type="entry name" value="PRK00802.1-1"/>
    <property type="match status" value="1"/>
</dbReference>
<dbReference type="GO" id="GO:0003677">
    <property type="term" value="F:DNA binding"/>
    <property type="evidence" value="ECO:0007669"/>
    <property type="project" value="InterPro"/>
</dbReference>
<dbReference type="GO" id="GO:0006284">
    <property type="term" value="P:base-excision repair"/>
    <property type="evidence" value="ECO:0007669"/>
    <property type="project" value="InterPro"/>
</dbReference>
<dbReference type="NCBIfam" id="NF002003">
    <property type="entry name" value="PRK00802.1-3"/>
    <property type="match status" value="1"/>
</dbReference>
<keyword evidence="2 5" id="KW-0227">DNA damage</keyword>
<evidence type="ECO:0000313" key="6">
    <source>
        <dbReference type="EMBL" id="KXG75477.1"/>
    </source>
</evidence>
<dbReference type="SUPFAM" id="SSF50486">
    <property type="entry name" value="FMT C-terminal domain-like"/>
    <property type="match status" value="1"/>
</dbReference>
<dbReference type="PATRIC" id="fig|520762.4.peg.1934"/>
<dbReference type="AlphaFoldDB" id="A0A140L4K2"/>
<reference evidence="6 7" key="1">
    <citation type="submission" date="2015-12" db="EMBL/GenBank/DDBJ databases">
        <title>Draft genome sequence of the thermoanaerobe Thermotalea metallivorans, an isolate from the runoff channel of the Great Artesian Basin, Australia.</title>
        <authorList>
            <person name="Patel B.K."/>
        </authorList>
    </citation>
    <scope>NUCLEOTIDE SEQUENCE [LARGE SCALE GENOMIC DNA]</scope>
    <source>
        <strain evidence="6 7">B2-1</strain>
    </source>
</reference>
<dbReference type="Gene3D" id="3.10.300.10">
    <property type="entry name" value="Methylpurine-DNA glycosylase (MPG)"/>
    <property type="match status" value="1"/>
</dbReference>
<dbReference type="Pfam" id="PF02245">
    <property type="entry name" value="Pur_DNA_glyco"/>
    <property type="match status" value="1"/>
</dbReference>
<dbReference type="FunFam" id="3.10.300.10:FF:000001">
    <property type="entry name" value="Putative 3-methyladenine DNA glycosylase"/>
    <property type="match status" value="1"/>
</dbReference>
<evidence type="ECO:0000256" key="4">
    <source>
        <dbReference type="ARBA" id="ARBA00023204"/>
    </source>
</evidence>
<dbReference type="NCBIfam" id="TIGR00567">
    <property type="entry name" value="3mg"/>
    <property type="match status" value="1"/>
</dbReference>
<dbReference type="Proteomes" id="UP000070456">
    <property type="component" value="Unassembled WGS sequence"/>
</dbReference>
<dbReference type="InterPro" id="IPR003180">
    <property type="entry name" value="MPG"/>
</dbReference>
<keyword evidence="6" id="KW-0326">Glycosidase</keyword>